<feature type="compositionally biased region" description="Polar residues" evidence="1">
    <location>
        <begin position="287"/>
        <end position="299"/>
    </location>
</feature>
<feature type="compositionally biased region" description="Basic and acidic residues" evidence="1">
    <location>
        <begin position="354"/>
        <end position="383"/>
    </location>
</feature>
<evidence type="ECO:0000259" key="2">
    <source>
        <dbReference type="PROSITE" id="PS50076"/>
    </source>
</evidence>
<dbReference type="EMBL" id="CAMAPE010000005">
    <property type="protein sequence ID" value="CAH9069951.1"/>
    <property type="molecule type" value="Genomic_DNA"/>
</dbReference>
<dbReference type="PROSITE" id="PS00636">
    <property type="entry name" value="DNAJ_1"/>
    <property type="match status" value="1"/>
</dbReference>
<dbReference type="SUPFAM" id="SSF46565">
    <property type="entry name" value="Chaperone J-domain"/>
    <property type="match status" value="1"/>
</dbReference>
<evidence type="ECO:0000313" key="3">
    <source>
        <dbReference type="EMBL" id="CAH9069951.1"/>
    </source>
</evidence>
<feature type="region of interest" description="Disordered" evidence="1">
    <location>
        <begin position="215"/>
        <end position="261"/>
    </location>
</feature>
<feature type="region of interest" description="Disordered" evidence="1">
    <location>
        <begin position="276"/>
        <end position="303"/>
    </location>
</feature>
<dbReference type="InterPro" id="IPR056988">
    <property type="entry name" value="Zn_ribbon_pln"/>
</dbReference>
<dbReference type="Proteomes" id="UP001152484">
    <property type="component" value="Unassembled WGS sequence"/>
</dbReference>
<dbReference type="AlphaFoldDB" id="A0A9P0YP72"/>
<proteinExistence type="predicted"/>
<dbReference type="InterPro" id="IPR001623">
    <property type="entry name" value="DnaJ_domain"/>
</dbReference>
<dbReference type="Pfam" id="PF23551">
    <property type="entry name" value="Zn_ribbon_20"/>
    <property type="match status" value="1"/>
</dbReference>
<organism evidence="3 4">
    <name type="scientific">Cuscuta europaea</name>
    <name type="common">European dodder</name>
    <dbReference type="NCBI Taxonomy" id="41803"/>
    <lineage>
        <taxon>Eukaryota</taxon>
        <taxon>Viridiplantae</taxon>
        <taxon>Streptophyta</taxon>
        <taxon>Embryophyta</taxon>
        <taxon>Tracheophyta</taxon>
        <taxon>Spermatophyta</taxon>
        <taxon>Magnoliopsida</taxon>
        <taxon>eudicotyledons</taxon>
        <taxon>Gunneridae</taxon>
        <taxon>Pentapetalae</taxon>
        <taxon>asterids</taxon>
        <taxon>lamiids</taxon>
        <taxon>Solanales</taxon>
        <taxon>Convolvulaceae</taxon>
        <taxon>Cuscuteae</taxon>
        <taxon>Cuscuta</taxon>
        <taxon>Cuscuta subgen. Cuscuta</taxon>
    </lineage>
</organism>
<comment type="caution">
    <text evidence="3">The sequence shown here is derived from an EMBL/GenBank/DDBJ whole genome shotgun (WGS) entry which is preliminary data.</text>
</comment>
<gene>
    <name evidence="3" type="ORF">CEURO_LOCUS3469</name>
</gene>
<keyword evidence="4" id="KW-1185">Reference proteome</keyword>
<feature type="domain" description="J" evidence="2">
    <location>
        <begin position="66"/>
        <end position="130"/>
    </location>
</feature>
<feature type="compositionally biased region" description="Basic and acidic residues" evidence="1">
    <location>
        <begin position="276"/>
        <end position="286"/>
    </location>
</feature>
<dbReference type="InterPro" id="IPR018253">
    <property type="entry name" value="DnaJ_domain_CS"/>
</dbReference>
<reference evidence="3" key="1">
    <citation type="submission" date="2022-07" db="EMBL/GenBank/DDBJ databases">
        <authorList>
            <person name="Macas J."/>
            <person name="Novak P."/>
            <person name="Neumann P."/>
        </authorList>
    </citation>
    <scope>NUCLEOTIDE SEQUENCE</scope>
</reference>
<evidence type="ECO:0000256" key="1">
    <source>
        <dbReference type="SAM" id="MobiDB-lite"/>
    </source>
</evidence>
<dbReference type="InterPro" id="IPR036869">
    <property type="entry name" value="J_dom_sf"/>
</dbReference>
<dbReference type="PANTHER" id="PTHR44137:SF32">
    <property type="entry name" value="DNAJ HEAT SHOCK AMINO-TERMINAL DOMAIN PROTEIN"/>
    <property type="match status" value="1"/>
</dbReference>
<dbReference type="Pfam" id="PF00226">
    <property type="entry name" value="DnaJ"/>
    <property type="match status" value="1"/>
</dbReference>
<dbReference type="Gene3D" id="1.10.287.110">
    <property type="entry name" value="DnaJ domain"/>
    <property type="match status" value="1"/>
</dbReference>
<dbReference type="PRINTS" id="PR00625">
    <property type="entry name" value="JDOMAIN"/>
</dbReference>
<sequence length="676" mass="75937">MECNRDEAQRARSIAEAKLEQRDFVGAKKFVFKAQALYPGLEGLPQLLTILDVYISAENKISGETDWYGVLGVSPTADDETVRKQYRKLALILHPDKNKFPGADGAFKLLSEAWSLLSDKAKRLMYNQRRTSTRGHQQKPPVHSSGGPTRTNGIYNNLSGGARMAPTSVRPPSKPRIDTFWTLCLRCNMHYEYLKVYLNQTLLCPNCRQAFKATQMPPPNSAPRSQQSNPGRNVGPGRPPTGGLSSANHPNFQRGPLSGMADPSIAAKAANVVQLAHERMKREREGSQNATYNSGFKNETSNKKARLSEEINRFVSNPVHNFSGRHSRELTPYETTKMLMVKAKTEILKKMNEWKSETMHKSAPDKEKFKDKKNGKEKIDNMNEKSNQSFVREAENLKSSASDDDEVGKEKEDPAMASMSVPDPDFHNFDLDRTESCFKEKEVWAAYDDDDGMPRFYAMIHKVMSVKPFKLKLSWLNSKTNAEFGPLGWVASGFYKTCGEFRAGRAEQSRSINSFSHKVKFSKGPHGTIHIFPQKGEVWALFRNWSPDWNEHTPDEVIHKYDMVVVVDDYDSDKGKGVSVSPLVKVSGFKTVFHPHLDPGKVKLIPKEEMFRLSHQVPSHLLTGQEGQNCPKGYIELDPAATPLELLQVTTADDVNVVPTVEKIGDIMGDVMEVKS</sequence>
<protein>
    <recommendedName>
        <fullName evidence="2">J domain-containing protein</fullName>
    </recommendedName>
</protein>
<evidence type="ECO:0000313" key="4">
    <source>
        <dbReference type="Proteomes" id="UP001152484"/>
    </source>
</evidence>
<dbReference type="InterPro" id="IPR024593">
    <property type="entry name" value="DUF3444"/>
</dbReference>
<dbReference type="PANTHER" id="PTHR44137">
    <property type="entry name" value="BNAC03G44070D PROTEIN"/>
    <property type="match status" value="1"/>
</dbReference>
<dbReference type="Pfam" id="PF11926">
    <property type="entry name" value="DUF3444"/>
    <property type="match status" value="1"/>
</dbReference>
<dbReference type="OrthoDB" id="66964at2759"/>
<name>A0A9P0YP72_CUSEU</name>
<feature type="region of interest" description="Disordered" evidence="1">
    <location>
        <begin position="354"/>
        <end position="424"/>
    </location>
</feature>
<accession>A0A9P0YP72</accession>
<dbReference type="CDD" id="cd06257">
    <property type="entry name" value="DnaJ"/>
    <property type="match status" value="1"/>
</dbReference>
<dbReference type="SMART" id="SM00271">
    <property type="entry name" value="DnaJ"/>
    <property type="match status" value="1"/>
</dbReference>
<dbReference type="PROSITE" id="PS50076">
    <property type="entry name" value="DNAJ_2"/>
    <property type="match status" value="1"/>
</dbReference>
<feature type="region of interest" description="Disordered" evidence="1">
    <location>
        <begin position="130"/>
        <end position="153"/>
    </location>
</feature>